<accession>A0A3E0DIV7</accession>
<comment type="caution">
    <text evidence="2">The sequence shown here is derived from an EMBL/GenBank/DDBJ whole genome shotgun (WGS) entry which is preliminary data.</text>
</comment>
<sequence length="621" mass="71003">MKLQLEILNGHRRGTVQFLPDTSENLLHELPVVLENEMIQFELIVPDMYQSASLELYQHSISVSEVTYPSEHPGMIKLTWIPTTGSYSTNSKLFWNYFGVAELSVILMNDAGEIIELVSFQPLQVAASKSQAEKVEQMFEYLAKVSPETLHSTFSATRHSVGFEEGLISPNHTFERIEHALAAFKELIQGILQKPLTRLVPKHRLKPVNGQEDLDDSSVGWLLENLSVLEPTDCPDEAHITFDGDYYKANVLMLPELDETSDIYENWVIHGFVEQLIHTAKNLGSRMESEMGRYTSAASIPSGYVSFFEKLTRFKSLLIGTQISKIEEAIKVLKQFKLLLEQQLPVNRSIHSRPIITPKTINRPAYQNLFLEIIKWHEKGKVDWTAFQNLFAIESIPMLFEAYTYFRVLDHVNRFFARQTIEHPSSEHLIFKNTFIDQFNNEIKIEREPNYWTIGHTRQHPEAIVNSEAYTVRDSSIRRRGQGVNSRRAPDVVIQIKRPNGNIKLIVMDAKYSSPDRSFRDYLPALTMKYLHGIHRLGQREPLIDSLIILHPDDSGKYRSFHQGDFEIFGSTPATPSLLCCGIILGENRQSDILKELVEKTLELVGVKPIKLSNIPSKESA</sequence>
<evidence type="ECO:0000313" key="2">
    <source>
        <dbReference type="EMBL" id="REG82607.1"/>
    </source>
</evidence>
<dbReference type="InterPro" id="IPR018633">
    <property type="entry name" value="DUF2357"/>
</dbReference>
<proteinExistence type="predicted"/>
<evidence type="ECO:0000259" key="1">
    <source>
        <dbReference type="Pfam" id="PF09823"/>
    </source>
</evidence>
<reference evidence="2 3" key="1">
    <citation type="submission" date="2018-08" db="EMBL/GenBank/DDBJ databases">
        <title>Genomic Encyclopedia of Type Strains, Phase III (KMG-III): the genomes of soil and plant-associated and newly described type strains.</title>
        <authorList>
            <person name="Whitman W."/>
        </authorList>
    </citation>
    <scope>NUCLEOTIDE SEQUENCE [LARGE SCALE GENOMIC DNA]</scope>
    <source>
        <strain evidence="2 3">CECT 7375</strain>
    </source>
</reference>
<dbReference type="RefSeq" id="WP_115898082.1">
    <property type="nucleotide sequence ID" value="NZ_QUNG01000008.1"/>
</dbReference>
<dbReference type="EMBL" id="QUNG01000008">
    <property type="protein sequence ID" value="REG82607.1"/>
    <property type="molecule type" value="Genomic_DNA"/>
</dbReference>
<dbReference type="AlphaFoldDB" id="A0A3E0DIV7"/>
<dbReference type="OrthoDB" id="980345at2"/>
<feature type="domain" description="DUF2357" evidence="1">
    <location>
        <begin position="94"/>
        <end position="294"/>
    </location>
</feature>
<name>A0A3E0DIV7_9GAMM</name>
<protein>
    <recommendedName>
        <fullName evidence="1">DUF2357 domain-containing protein</fullName>
    </recommendedName>
</protein>
<evidence type="ECO:0000313" key="3">
    <source>
        <dbReference type="Proteomes" id="UP000256542"/>
    </source>
</evidence>
<organism evidence="2 3">
    <name type="scientific">Marinomonas pollencensis</name>
    <dbReference type="NCBI Taxonomy" id="491954"/>
    <lineage>
        <taxon>Bacteria</taxon>
        <taxon>Pseudomonadati</taxon>
        <taxon>Pseudomonadota</taxon>
        <taxon>Gammaproteobacteria</taxon>
        <taxon>Oceanospirillales</taxon>
        <taxon>Oceanospirillaceae</taxon>
        <taxon>Marinomonas</taxon>
    </lineage>
</organism>
<keyword evidence="3" id="KW-1185">Reference proteome</keyword>
<gene>
    <name evidence="2" type="ORF">DFP81_10841</name>
</gene>
<dbReference type="Proteomes" id="UP000256542">
    <property type="component" value="Unassembled WGS sequence"/>
</dbReference>
<dbReference type="Pfam" id="PF09823">
    <property type="entry name" value="DUF2357"/>
    <property type="match status" value="1"/>
</dbReference>